<evidence type="ECO:0000256" key="1">
    <source>
        <dbReference type="ARBA" id="ARBA00009995"/>
    </source>
</evidence>
<dbReference type="EMBL" id="CH963920">
    <property type="protein sequence ID" value="EDW77914.2"/>
    <property type="molecule type" value="Genomic_DNA"/>
</dbReference>
<dbReference type="KEGG" id="dwi:6644299"/>
<accession>B4MZX9</accession>
<dbReference type="HOGENOM" id="CLU_889268_0_0_1"/>
<dbReference type="PANTHER" id="PTHR48043">
    <property type="entry name" value="EG:EG0003.4 PROTEIN-RELATED"/>
    <property type="match status" value="1"/>
</dbReference>
<dbReference type="Pfam" id="PF00201">
    <property type="entry name" value="UDPGT"/>
    <property type="match status" value="1"/>
</dbReference>
<dbReference type="SUPFAM" id="SSF53756">
    <property type="entry name" value="UDP-Glycosyltransferase/glycogen phosphorylase"/>
    <property type="match status" value="1"/>
</dbReference>
<reference evidence="6 7" key="1">
    <citation type="journal article" date="2007" name="Nature">
        <title>Evolution of genes and genomes on the Drosophila phylogeny.</title>
        <authorList>
            <consortium name="Drosophila 12 Genomes Consortium"/>
            <person name="Clark A.G."/>
            <person name="Eisen M.B."/>
            <person name="Smith D.R."/>
            <person name="Bergman C.M."/>
            <person name="Oliver B."/>
            <person name="Markow T.A."/>
            <person name="Kaufman T.C."/>
            <person name="Kellis M."/>
            <person name="Gelbart W."/>
            <person name="Iyer V.N."/>
            <person name="Pollard D.A."/>
            <person name="Sackton T.B."/>
            <person name="Larracuente A.M."/>
            <person name="Singh N.D."/>
            <person name="Abad J.P."/>
            <person name="Abt D.N."/>
            <person name="Adryan B."/>
            <person name="Aguade M."/>
            <person name="Akashi H."/>
            <person name="Anderson W.W."/>
            <person name="Aquadro C.F."/>
            <person name="Ardell D.H."/>
            <person name="Arguello R."/>
            <person name="Artieri C.G."/>
            <person name="Barbash D.A."/>
            <person name="Barker D."/>
            <person name="Barsanti P."/>
            <person name="Batterham P."/>
            <person name="Batzoglou S."/>
            <person name="Begun D."/>
            <person name="Bhutkar A."/>
            <person name="Blanco E."/>
            <person name="Bosak S.A."/>
            <person name="Bradley R.K."/>
            <person name="Brand A.D."/>
            <person name="Brent M.R."/>
            <person name="Brooks A.N."/>
            <person name="Brown R.H."/>
            <person name="Butlin R.K."/>
            <person name="Caggese C."/>
            <person name="Calvi B.R."/>
            <person name="Bernardo de Carvalho A."/>
            <person name="Caspi A."/>
            <person name="Castrezana S."/>
            <person name="Celniker S.E."/>
            <person name="Chang J.L."/>
            <person name="Chapple C."/>
            <person name="Chatterji S."/>
            <person name="Chinwalla A."/>
            <person name="Civetta A."/>
            <person name="Clifton S.W."/>
            <person name="Comeron J.M."/>
            <person name="Costello J.C."/>
            <person name="Coyne J.A."/>
            <person name="Daub J."/>
            <person name="David R.G."/>
            <person name="Delcher A.L."/>
            <person name="Delehaunty K."/>
            <person name="Do C.B."/>
            <person name="Ebling H."/>
            <person name="Edwards K."/>
            <person name="Eickbush T."/>
            <person name="Evans J.D."/>
            <person name="Filipski A."/>
            <person name="Findeiss S."/>
            <person name="Freyhult E."/>
            <person name="Fulton L."/>
            <person name="Fulton R."/>
            <person name="Garcia A.C."/>
            <person name="Gardiner A."/>
            <person name="Garfield D.A."/>
            <person name="Garvin B.E."/>
            <person name="Gibson G."/>
            <person name="Gilbert D."/>
            <person name="Gnerre S."/>
            <person name="Godfrey J."/>
            <person name="Good R."/>
            <person name="Gotea V."/>
            <person name="Gravely B."/>
            <person name="Greenberg A.J."/>
            <person name="Griffiths-Jones S."/>
            <person name="Gross S."/>
            <person name="Guigo R."/>
            <person name="Gustafson E.A."/>
            <person name="Haerty W."/>
            <person name="Hahn M.W."/>
            <person name="Halligan D.L."/>
            <person name="Halpern A.L."/>
            <person name="Halter G.M."/>
            <person name="Han M.V."/>
            <person name="Heger A."/>
            <person name="Hillier L."/>
            <person name="Hinrichs A.S."/>
            <person name="Holmes I."/>
            <person name="Hoskins R.A."/>
            <person name="Hubisz M.J."/>
            <person name="Hultmark D."/>
            <person name="Huntley M.A."/>
            <person name="Jaffe D.B."/>
            <person name="Jagadeeshan S."/>
            <person name="Jeck W.R."/>
            <person name="Johnson J."/>
            <person name="Jones C.D."/>
            <person name="Jordan W.C."/>
            <person name="Karpen G.H."/>
            <person name="Kataoka E."/>
            <person name="Keightley P.D."/>
            <person name="Kheradpour P."/>
            <person name="Kirkness E.F."/>
            <person name="Koerich L.B."/>
            <person name="Kristiansen K."/>
            <person name="Kudrna D."/>
            <person name="Kulathinal R.J."/>
            <person name="Kumar S."/>
            <person name="Kwok R."/>
            <person name="Lander E."/>
            <person name="Langley C.H."/>
            <person name="Lapoint R."/>
            <person name="Lazzaro B.P."/>
            <person name="Lee S.J."/>
            <person name="Levesque L."/>
            <person name="Li R."/>
            <person name="Lin C.F."/>
            <person name="Lin M.F."/>
            <person name="Lindblad-Toh K."/>
            <person name="Llopart A."/>
            <person name="Long M."/>
            <person name="Low L."/>
            <person name="Lozovsky E."/>
            <person name="Lu J."/>
            <person name="Luo M."/>
            <person name="Machado C.A."/>
            <person name="Makalowski W."/>
            <person name="Marzo M."/>
            <person name="Matsuda M."/>
            <person name="Matzkin L."/>
            <person name="McAllister B."/>
            <person name="McBride C.S."/>
            <person name="McKernan B."/>
            <person name="McKernan K."/>
            <person name="Mendez-Lago M."/>
            <person name="Minx P."/>
            <person name="Mollenhauer M.U."/>
            <person name="Montooth K."/>
            <person name="Mount S.M."/>
            <person name="Mu X."/>
            <person name="Myers E."/>
            <person name="Negre B."/>
            <person name="Newfeld S."/>
            <person name="Nielsen R."/>
            <person name="Noor M.A."/>
            <person name="O'Grady P."/>
            <person name="Pachter L."/>
            <person name="Papaceit M."/>
            <person name="Parisi M.J."/>
            <person name="Parisi M."/>
            <person name="Parts L."/>
            <person name="Pedersen J.S."/>
            <person name="Pesole G."/>
            <person name="Phillippy A.M."/>
            <person name="Ponting C.P."/>
            <person name="Pop M."/>
            <person name="Porcelli D."/>
            <person name="Powell J.R."/>
            <person name="Prohaska S."/>
            <person name="Pruitt K."/>
            <person name="Puig M."/>
            <person name="Quesneville H."/>
            <person name="Ram K.R."/>
            <person name="Rand D."/>
            <person name="Rasmussen M.D."/>
            <person name="Reed L.K."/>
            <person name="Reenan R."/>
            <person name="Reily A."/>
            <person name="Remington K.A."/>
            <person name="Rieger T.T."/>
            <person name="Ritchie M.G."/>
            <person name="Robin C."/>
            <person name="Rogers Y.H."/>
            <person name="Rohde C."/>
            <person name="Rozas J."/>
            <person name="Rubenfield M.J."/>
            <person name="Ruiz A."/>
            <person name="Russo S."/>
            <person name="Salzberg S.L."/>
            <person name="Sanchez-Gracia A."/>
            <person name="Saranga D.J."/>
            <person name="Sato H."/>
            <person name="Schaeffer S.W."/>
            <person name="Schatz M.C."/>
            <person name="Schlenke T."/>
            <person name="Schwartz R."/>
            <person name="Segarra C."/>
            <person name="Singh R.S."/>
            <person name="Sirot L."/>
            <person name="Sirota M."/>
            <person name="Sisneros N.B."/>
            <person name="Smith C.D."/>
            <person name="Smith T.F."/>
            <person name="Spieth J."/>
            <person name="Stage D.E."/>
            <person name="Stark A."/>
            <person name="Stephan W."/>
            <person name="Strausberg R.L."/>
            <person name="Strempel S."/>
            <person name="Sturgill D."/>
            <person name="Sutton G."/>
            <person name="Sutton G.G."/>
            <person name="Tao W."/>
            <person name="Teichmann S."/>
            <person name="Tobari Y.N."/>
            <person name="Tomimura Y."/>
            <person name="Tsolas J.M."/>
            <person name="Valente V.L."/>
            <person name="Venter E."/>
            <person name="Venter J.C."/>
            <person name="Vicario S."/>
            <person name="Vieira F.G."/>
            <person name="Vilella A.J."/>
            <person name="Villasante A."/>
            <person name="Walenz B."/>
            <person name="Wang J."/>
            <person name="Wasserman M."/>
            <person name="Watts T."/>
            <person name="Wilson D."/>
            <person name="Wilson R.K."/>
            <person name="Wing R.A."/>
            <person name="Wolfner M.F."/>
            <person name="Wong A."/>
            <person name="Wong G.K."/>
            <person name="Wu C.I."/>
            <person name="Wu G."/>
            <person name="Yamamoto D."/>
            <person name="Yang H.P."/>
            <person name="Yang S.P."/>
            <person name="Yorke J.A."/>
            <person name="Yoshida K."/>
            <person name="Zdobnov E."/>
            <person name="Zhang P."/>
            <person name="Zhang Y."/>
            <person name="Zimin A.V."/>
            <person name="Baldwin J."/>
            <person name="Abdouelleil A."/>
            <person name="Abdulkadir J."/>
            <person name="Abebe A."/>
            <person name="Abera B."/>
            <person name="Abreu J."/>
            <person name="Acer S.C."/>
            <person name="Aftuck L."/>
            <person name="Alexander A."/>
            <person name="An P."/>
            <person name="Anderson E."/>
            <person name="Anderson S."/>
            <person name="Arachi H."/>
            <person name="Azer M."/>
            <person name="Bachantsang P."/>
            <person name="Barry A."/>
            <person name="Bayul T."/>
            <person name="Berlin A."/>
            <person name="Bessette D."/>
            <person name="Bloom T."/>
            <person name="Blye J."/>
            <person name="Boguslavskiy L."/>
            <person name="Bonnet C."/>
            <person name="Boukhgalter B."/>
            <person name="Bourzgui I."/>
            <person name="Brown A."/>
            <person name="Cahill P."/>
            <person name="Channer S."/>
            <person name="Cheshatsang Y."/>
            <person name="Chuda L."/>
            <person name="Citroen M."/>
            <person name="Collymore A."/>
            <person name="Cooke P."/>
            <person name="Costello M."/>
            <person name="D'Aco K."/>
            <person name="Daza R."/>
            <person name="De Haan G."/>
            <person name="DeGray S."/>
            <person name="DeMaso C."/>
            <person name="Dhargay N."/>
            <person name="Dooley K."/>
            <person name="Dooley E."/>
            <person name="Doricent M."/>
            <person name="Dorje P."/>
            <person name="Dorjee K."/>
            <person name="Dupes A."/>
            <person name="Elong R."/>
            <person name="Falk J."/>
            <person name="Farina A."/>
            <person name="Faro S."/>
            <person name="Ferguson D."/>
            <person name="Fisher S."/>
            <person name="Foley C.D."/>
            <person name="Franke A."/>
            <person name="Friedrich D."/>
            <person name="Gadbois L."/>
            <person name="Gearin G."/>
            <person name="Gearin C.R."/>
            <person name="Giannoukos G."/>
            <person name="Goode T."/>
            <person name="Graham J."/>
            <person name="Grandbois E."/>
            <person name="Grewal S."/>
            <person name="Gyaltsen K."/>
            <person name="Hafez N."/>
            <person name="Hagos B."/>
            <person name="Hall J."/>
            <person name="Henson C."/>
            <person name="Hollinger A."/>
            <person name="Honan T."/>
            <person name="Huard M.D."/>
            <person name="Hughes L."/>
            <person name="Hurhula B."/>
            <person name="Husby M.E."/>
            <person name="Kamat A."/>
            <person name="Kanga B."/>
            <person name="Kashin S."/>
            <person name="Khazanovich D."/>
            <person name="Kisner P."/>
            <person name="Lance K."/>
            <person name="Lara M."/>
            <person name="Lee W."/>
            <person name="Lennon N."/>
            <person name="Letendre F."/>
            <person name="LeVine R."/>
            <person name="Lipovsky A."/>
            <person name="Liu X."/>
            <person name="Liu J."/>
            <person name="Liu S."/>
            <person name="Lokyitsang T."/>
            <person name="Lokyitsang Y."/>
            <person name="Lubonja R."/>
            <person name="Lui A."/>
            <person name="MacDonald P."/>
            <person name="Magnisalis V."/>
            <person name="Maru K."/>
            <person name="Matthews C."/>
            <person name="McCusker W."/>
            <person name="McDonough S."/>
            <person name="Mehta T."/>
            <person name="Meldrim J."/>
            <person name="Meneus L."/>
            <person name="Mihai O."/>
            <person name="Mihalev A."/>
            <person name="Mihova T."/>
            <person name="Mittelman R."/>
            <person name="Mlenga V."/>
            <person name="Montmayeur A."/>
            <person name="Mulrain L."/>
            <person name="Navidi A."/>
            <person name="Naylor J."/>
            <person name="Negash T."/>
            <person name="Nguyen T."/>
            <person name="Nguyen N."/>
            <person name="Nicol R."/>
            <person name="Norbu C."/>
            <person name="Norbu N."/>
            <person name="Novod N."/>
            <person name="O'Neill B."/>
            <person name="Osman S."/>
            <person name="Markiewicz E."/>
            <person name="Oyono O.L."/>
            <person name="Patti C."/>
            <person name="Phunkhang P."/>
            <person name="Pierre F."/>
            <person name="Priest M."/>
            <person name="Raghuraman S."/>
            <person name="Rege F."/>
            <person name="Reyes R."/>
            <person name="Rise C."/>
            <person name="Rogov P."/>
            <person name="Ross K."/>
            <person name="Ryan E."/>
            <person name="Settipalli S."/>
            <person name="Shea T."/>
            <person name="Sherpa N."/>
            <person name="Shi L."/>
            <person name="Shih D."/>
            <person name="Sparrow T."/>
            <person name="Spaulding J."/>
            <person name="Stalker J."/>
            <person name="Stange-Thomann N."/>
            <person name="Stavropoulos S."/>
            <person name="Stone C."/>
            <person name="Strader C."/>
            <person name="Tesfaye S."/>
            <person name="Thomson T."/>
            <person name="Thoulutsang Y."/>
            <person name="Thoulutsang D."/>
            <person name="Topham K."/>
            <person name="Topping I."/>
            <person name="Tsamla T."/>
            <person name="Vassiliev H."/>
            <person name="Vo A."/>
            <person name="Wangchuk T."/>
            <person name="Wangdi T."/>
            <person name="Weiand M."/>
            <person name="Wilkinson J."/>
            <person name="Wilson A."/>
            <person name="Yadav S."/>
            <person name="Young G."/>
            <person name="Yu Q."/>
            <person name="Zembek L."/>
            <person name="Zhong D."/>
            <person name="Zimmer A."/>
            <person name="Zwirko Z."/>
            <person name="Jaffe D.B."/>
            <person name="Alvarez P."/>
            <person name="Brockman W."/>
            <person name="Butler J."/>
            <person name="Chin C."/>
            <person name="Gnerre S."/>
            <person name="Grabherr M."/>
            <person name="Kleber M."/>
            <person name="Mauceli E."/>
            <person name="MacCallum I."/>
        </authorList>
    </citation>
    <scope>NUCLEOTIDE SEQUENCE [LARGE SCALE GENOMIC DNA]</scope>
    <source>
        <strain evidence="7">Tucson 14030-0811.24</strain>
    </source>
</reference>
<dbReference type="FunCoup" id="B4MZX9">
    <property type="interactions" value="211"/>
</dbReference>
<gene>
    <name evidence="6" type="primary">Dwil\GK24294</name>
    <name evidence="6" type="ORF">Dwil_GK24294</name>
</gene>
<dbReference type="Proteomes" id="UP000007798">
    <property type="component" value="Unassembled WGS sequence"/>
</dbReference>
<keyword evidence="4" id="KW-0472">Membrane</keyword>
<dbReference type="eggNOG" id="KOG1192">
    <property type="taxonomic scope" value="Eukaryota"/>
</dbReference>
<protein>
    <recommendedName>
        <fullName evidence="8">Glucuronosyltransferase</fullName>
    </recommendedName>
</protein>
<dbReference type="InterPro" id="IPR002213">
    <property type="entry name" value="UDP_glucos_trans"/>
</dbReference>
<dbReference type="STRING" id="7260.B4MZX9"/>
<dbReference type="GO" id="GO:0008194">
    <property type="term" value="F:UDP-glycosyltransferase activity"/>
    <property type="evidence" value="ECO:0007669"/>
    <property type="project" value="InterPro"/>
</dbReference>
<keyword evidence="4" id="KW-1133">Transmembrane helix</keyword>
<sequence length="504" mass="58706">MNWSLSFSLHLLVYWLSSSAVQSHHILGLFVNVHRSQLLVHLAVARVLLQRGHQLTLVTTLPLDDLDEEFKENVTHILVDWQSSPEEKLSSNDFLTRLEHMFRRLEHSGNLLKHSTWKNFMAHTPKPHFDLLLLGYHFNDHLLGVAAHFKCPVVIITTQQPICQVNSLMGNPEERWYVPQPYDSRQRSGLEAWIFGWWEKGIELLSRRILARIYSENFPSPQYPDFDTMRRSVVMSFNNHHMISEGPIQPMLPTMLDIGGILIEQTPKVKSNFEFSSKRPRILFSLGTRFIWRTASRHFIDKFVAAFEHFPDFDIYWTYDGSDSLNLTRVHPHLKLAKWWPQRELLASNLTRIFITHGGKGSITESLYYGKPILGLPLVGDQLVNALKVVEKNWGLSLNIHNCTSFDIIQGIHQLLDNSIYAKTIEKASQLYRDRPQNATQVVSFWLEYTLRHNGAKHLYNPARDLNFWQYYSIDIHLTIYSCLFLLVMALIRLDQVINKKQIC</sequence>
<keyword evidence="5" id="KW-0732">Signal</keyword>
<organism evidence="6 7">
    <name type="scientific">Drosophila willistoni</name>
    <name type="common">Fruit fly</name>
    <dbReference type="NCBI Taxonomy" id="7260"/>
    <lineage>
        <taxon>Eukaryota</taxon>
        <taxon>Metazoa</taxon>
        <taxon>Ecdysozoa</taxon>
        <taxon>Arthropoda</taxon>
        <taxon>Hexapoda</taxon>
        <taxon>Insecta</taxon>
        <taxon>Pterygota</taxon>
        <taxon>Neoptera</taxon>
        <taxon>Endopterygota</taxon>
        <taxon>Diptera</taxon>
        <taxon>Brachycera</taxon>
        <taxon>Muscomorpha</taxon>
        <taxon>Ephydroidea</taxon>
        <taxon>Drosophilidae</taxon>
        <taxon>Drosophila</taxon>
        <taxon>Sophophora</taxon>
    </lineage>
</organism>
<dbReference type="Gene3D" id="3.40.50.2000">
    <property type="entry name" value="Glycogen Phosphorylase B"/>
    <property type="match status" value="1"/>
</dbReference>
<keyword evidence="4" id="KW-0812">Transmembrane</keyword>
<evidence type="ECO:0000256" key="5">
    <source>
        <dbReference type="SAM" id="SignalP"/>
    </source>
</evidence>
<feature type="transmembrane region" description="Helical" evidence="4">
    <location>
        <begin position="469"/>
        <end position="492"/>
    </location>
</feature>
<evidence type="ECO:0000256" key="3">
    <source>
        <dbReference type="ARBA" id="ARBA00022679"/>
    </source>
</evidence>
<feature type="signal peptide" evidence="5">
    <location>
        <begin position="1"/>
        <end position="20"/>
    </location>
</feature>
<keyword evidence="2" id="KW-0328">Glycosyltransferase</keyword>
<feature type="chain" id="PRO_5006458145" description="Glucuronosyltransferase" evidence="5">
    <location>
        <begin position="21"/>
        <end position="504"/>
    </location>
</feature>
<keyword evidence="3" id="KW-0808">Transferase</keyword>
<dbReference type="OrthoDB" id="5835829at2759"/>
<dbReference type="CDD" id="cd03784">
    <property type="entry name" value="GT1_Gtf-like"/>
    <property type="match status" value="1"/>
</dbReference>
<comment type="similarity">
    <text evidence="1">Belongs to the UDP-glycosyltransferase family.</text>
</comment>
<evidence type="ECO:0000313" key="7">
    <source>
        <dbReference type="Proteomes" id="UP000007798"/>
    </source>
</evidence>
<evidence type="ECO:0000313" key="6">
    <source>
        <dbReference type="EMBL" id="EDW77914.2"/>
    </source>
</evidence>
<dbReference type="PANTHER" id="PTHR48043:SF145">
    <property type="entry name" value="FI06409P-RELATED"/>
    <property type="match status" value="1"/>
</dbReference>
<name>B4MZX9_DROWI</name>
<proteinExistence type="inferred from homology"/>
<evidence type="ECO:0000256" key="4">
    <source>
        <dbReference type="SAM" id="Phobius"/>
    </source>
</evidence>
<keyword evidence="7" id="KW-1185">Reference proteome</keyword>
<evidence type="ECO:0008006" key="8">
    <source>
        <dbReference type="Google" id="ProtNLM"/>
    </source>
</evidence>
<dbReference type="AlphaFoldDB" id="B4MZX9"/>
<dbReference type="InParanoid" id="B4MZX9"/>
<evidence type="ECO:0000256" key="2">
    <source>
        <dbReference type="ARBA" id="ARBA00022676"/>
    </source>
</evidence>
<dbReference type="InterPro" id="IPR050271">
    <property type="entry name" value="UDP-glycosyltransferase"/>
</dbReference>